<organism evidence="10 11">
    <name type="scientific">Carnegiea gigantea</name>
    <dbReference type="NCBI Taxonomy" id="171969"/>
    <lineage>
        <taxon>Eukaryota</taxon>
        <taxon>Viridiplantae</taxon>
        <taxon>Streptophyta</taxon>
        <taxon>Embryophyta</taxon>
        <taxon>Tracheophyta</taxon>
        <taxon>Spermatophyta</taxon>
        <taxon>Magnoliopsida</taxon>
        <taxon>eudicotyledons</taxon>
        <taxon>Gunneridae</taxon>
        <taxon>Pentapetalae</taxon>
        <taxon>Caryophyllales</taxon>
        <taxon>Cactineae</taxon>
        <taxon>Cactaceae</taxon>
        <taxon>Cactoideae</taxon>
        <taxon>Echinocereeae</taxon>
        <taxon>Carnegiea</taxon>
    </lineage>
</organism>
<evidence type="ECO:0000256" key="6">
    <source>
        <dbReference type="PROSITE-ProRule" id="PRU00146"/>
    </source>
</evidence>
<dbReference type="InterPro" id="IPR018501">
    <property type="entry name" value="DDT_dom"/>
</dbReference>
<keyword evidence="5" id="KW-0539">Nucleus</keyword>
<dbReference type="PROSITE" id="PS50827">
    <property type="entry name" value="DDT"/>
    <property type="match status" value="1"/>
</dbReference>
<name>A0A9Q1GL32_9CARY</name>
<dbReference type="CDD" id="cd15532">
    <property type="entry name" value="PHD2_CHD_II"/>
    <property type="match status" value="1"/>
</dbReference>
<feature type="compositionally biased region" description="Acidic residues" evidence="7">
    <location>
        <begin position="202"/>
        <end position="214"/>
    </location>
</feature>
<evidence type="ECO:0000256" key="5">
    <source>
        <dbReference type="ARBA" id="ARBA00023242"/>
    </source>
</evidence>
<feature type="region of interest" description="Disordered" evidence="7">
    <location>
        <begin position="198"/>
        <end position="245"/>
    </location>
</feature>
<dbReference type="InterPro" id="IPR047365">
    <property type="entry name" value="Tudor_AtPTM-like"/>
</dbReference>
<feature type="domain" description="PHD-type" evidence="8">
    <location>
        <begin position="473"/>
        <end position="520"/>
    </location>
</feature>
<evidence type="ECO:0000259" key="8">
    <source>
        <dbReference type="PROSITE" id="PS50016"/>
    </source>
</evidence>
<protein>
    <submittedName>
        <fullName evidence="10">Uncharacterized protein</fullName>
    </submittedName>
</protein>
<feature type="region of interest" description="Disordered" evidence="7">
    <location>
        <begin position="1373"/>
        <end position="1410"/>
    </location>
</feature>
<dbReference type="GO" id="GO:0008270">
    <property type="term" value="F:zinc ion binding"/>
    <property type="evidence" value="ECO:0007669"/>
    <property type="project" value="UniProtKB-KW"/>
</dbReference>
<accession>A0A9Q1GL32</accession>
<reference evidence="10" key="1">
    <citation type="submission" date="2022-04" db="EMBL/GenBank/DDBJ databases">
        <title>Carnegiea gigantea Genome sequencing and assembly v2.</title>
        <authorList>
            <person name="Copetti D."/>
            <person name="Sanderson M.J."/>
            <person name="Burquez A."/>
            <person name="Wojciechowski M.F."/>
        </authorList>
    </citation>
    <scope>NUCLEOTIDE SEQUENCE</scope>
    <source>
        <strain evidence="10">SGP5-SGP5p</strain>
        <tissue evidence="10">Aerial part</tissue>
    </source>
</reference>
<dbReference type="SMART" id="SM00249">
    <property type="entry name" value="PHD"/>
    <property type="match status" value="4"/>
</dbReference>
<dbReference type="PANTHER" id="PTHR46508:SF1">
    <property type="entry name" value="PHD FINGER FAMILY PROTEIN"/>
    <property type="match status" value="1"/>
</dbReference>
<sequence length="1791" mass="198780">METPVVRSRGRPRKRKREETQIEEDSKGDIKDVVENKNVPDDVQNTTGNFRKRGRPPKKKPVEIKGQAMVGRYVLKEFDGSGIFLGKIVSYDTGLYRVDYEDGDFEDLDSDELRVYLIADERGQFVGELLERKIKLDENLAKRTSLNNKDKPKKEELVGEFGKGYVAKAIDKAGEGDVGNVQSDMGNVEVRPLAELSNVEVEGSEVDDDDDADSSSDSCEYGQGWEMRSETETPAFPPPELPPSSGTIRVPEEYVSNLFSVYGFLRSFSVRLFLSPFTLDDLVGCLNCTVPNTLLDAIHVALLRALRRHLETLASDGTELASRCLRCTDWGLLDNLTWPVYLVHYLMVMGRLNGDEWKGFYIGVLDKDYCTLSVGTKLMVLQILCDDALDTEEIRAEIDMREESEVGVDSEGITIENGPRKVYPRYPKNSAGKGSENMNINAESSGQFTLHSLTVKGNDLSGNDANVDEDGNGDECRLCGMDGVLLCCDGCPSAYHPRCIGVSKLSIPEGEWFCPECTISRIGPLLTVGTSLRGAEVFGVDSYAQLFLGTCNHLLVYVSISLRLIIPFDLFSFSRKPKTLKKVLKVSVKVSPFVRYYNRNDIQKVVSALCSSPHYAASYLGICWGILKYWELPEDVLPPLTNNYLSFSLINKDANVLPTQLHRFGENKSEELVMENCGGSIGESIVDNESVSGTGKLVLMPHSADVSFGVPIQTAPTGMPREGGATMNQNLTSIASKPSEHAKVSCSTQGLVDRLSVTGIASYSSGISSCNSAGRRNGVCLPDNIYAHGKQDSYRFGGRTDQKSKDTCLYMGSFFKPLAYINQYIHGDYAASAAANFAVLSSDETRASEVNASDPRKVMSANVGLQGKAFSSVAVRFFWPSTEKKLIEVPRERCSWCLHCKAPISSKKACLLNQAALNATRAAMKFVLGLRLAKHVESGLYGIAAYTLYMEESLHGLILGPFQSASYRQEWRRKVEQASDCCDMKSLLLELEENLCTIAFSSEWTKLVDNWMDEPSVPQNACPSGTAQKRGPGRRRKHFASTEATVEDSSDGASDVSWWRGGRLGKLVFQRGTLPCSVLRKAARQGGSRRIPGISYADGPGVPKRSRQLIWRAAVEMVGNMSQLALQVRYLDHHIKWSDLVRPEQNVQDAKGPETDLFAFRNAHICDKKVVDNKIIYGVTFGHQKHISSRLMKSVIEKEEIQDGRDKYWFSETRVPLYLIKEYEEKTEKSCMPSLDKPVPLSKLQKRQLKASRKDIFRYLVRKRDNLYTCLCASCQQDVLLGVAVKCSACEGYCHNSCTTSSTVLTNEDFEFITTCKQCSLGKAVTQTNSTVESPTSPLAMQGREYQNSAPVTKSVRLRSTIQQYQNSAVVAKSLRTKSNNQQSPSLGAVGAVSDKKPVSSDSNSKKSLKKDRQCHWGLIWKKKNTDDGSDFRLKNVLFGGNPSGGSTLRPSCYLCHKPYNHDLMYIHCETCQNWYHADALQLDESKLSNLIGFKCCRCRRIKSPVCPYADSNLKKTDVKKLRIRGPKEEGVGANSVSVSVSEQTESSVPSTPMSPMEEDIYIPVDDPLLFSASEAEQMPEPKTEEDLEWNTPPGPLPQKLPVRRHTKNEKADEGFAWNDPYLVQLPTSIDAKNVDDPQVEWNVSNGGLEDGTMFDYDNLNYESAEYEPQTYFSFTELLEAEDGEQLGEVDAPEAAWQNLPCENPQSGFMEHCEMGSSNEHMTTASLEPVTYAQCSMCSEAALPPDLWCHNCGLQIHSHCSPWEGASQGEAWSCGNSATSLARHRDVVDAK</sequence>
<dbReference type="Proteomes" id="UP001153076">
    <property type="component" value="Unassembled WGS sequence"/>
</dbReference>
<feature type="compositionally biased region" description="Basic residues" evidence="7">
    <location>
        <begin position="50"/>
        <end position="59"/>
    </location>
</feature>
<dbReference type="Pfam" id="PF24294">
    <property type="entry name" value="Chromo_PTM"/>
    <property type="match status" value="1"/>
</dbReference>
<evidence type="ECO:0000256" key="1">
    <source>
        <dbReference type="ARBA" id="ARBA00004123"/>
    </source>
</evidence>
<evidence type="ECO:0000256" key="7">
    <source>
        <dbReference type="SAM" id="MobiDB-lite"/>
    </source>
</evidence>
<dbReference type="SUPFAM" id="SSF57903">
    <property type="entry name" value="FYVE/PHD zinc finger"/>
    <property type="match status" value="2"/>
</dbReference>
<feature type="region of interest" description="Disordered" evidence="7">
    <location>
        <begin position="1018"/>
        <end position="1052"/>
    </location>
</feature>
<keyword evidence="2" id="KW-0479">Metal-binding</keyword>
<keyword evidence="4" id="KW-0862">Zinc</keyword>
<dbReference type="Pfam" id="PF02791">
    <property type="entry name" value="DDT"/>
    <property type="match status" value="1"/>
</dbReference>
<dbReference type="InterPro" id="IPR019787">
    <property type="entry name" value="Znf_PHD-finger"/>
</dbReference>
<evidence type="ECO:0000256" key="3">
    <source>
        <dbReference type="ARBA" id="ARBA00022771"/>
    </source>
</evidence>
<comment type="subcellular location">
    <subcellularLocation>
        <location evidence="1">Nucleus</location>
    </subcellularLocation>
</comment>
<dbReference type="CDD" id="cd15489">
    <property type="entry name" value="PHD_SF"/>
    <property type="match status" value="1"/>
</dbReference>
<feature type="compositionally biased region" description="Low complexity" evidence="7">
    <location>
        <begin position="1536"/>
        <end position="1552"/>
    </location>
</feature>
<dbReference type="Pfam" id="PF21743">
    <property type="entry name" value="PTM_DIR17_Tudor"/>
    <property type="match status" value="1"/>
</dbReference>
<feature type="region of interest" description="Disordered" evidence="7">
    <location>
        <begin position="1526"/>
        <end position="1557"/>
    </location>
</feature>
<dbReference type="Pfam" id="PF15612">
    <property type="entry name" value="WHIM1"/>
    <property type="match status" value="1"/>
</dbReference>
<dbReference type="InterPro" id="IPR019786">
    <property type="entry name" value="Zinc_finger_PHD-type_CS"/>
</dbReference>
<dbReference type="InterPro" id="IPR013083">
    <property type="entry name" value="Znf_RING/FYVE/PHD"/>
</dbReference>
<feature type="region of interest" description="Disordered" evidence="7">
    <location>
        <begin position="1577"/>
        <end position="1602"/>
    </location>
</feature>
<dbReference type="SMART" id="SM00571">
    <property type="entry name" value="DDT"/>
    <property type="match status" value="1"/>
</dbReference>
<dbReference type="InterPro" id="IPR056618">
    <property type="entry name" value="Chromo_PTM"/>
</dbReference>
<proteinExistence type="predicted"/>
<dbReference type="Pfam" id="PF00628">
    <property type="entry name" value="PHD"/>
    <property type="match status" value="1"/>
</dbReference>
<evidence type="ECO:0000259" key="9">
    <source>
        <dbReference type="PROSITE" id="PS50827"/>
    </source>
</evidence>
<comment type="caution">
    <text evidence="10">The sequence shown here is derived from an EMBL/GenBank/DDBJ whole genome shotgun (WGS) entry which is preliminary data.</text>
</comment>
<dbReference type="OrthoDB" id="784962at2759"/>
<dbReference type="InterPro" id="IPR001965">
    <property type="entry name" value="Znf_PHD"/>
</dbReference>
<dbReference type="GO" id="GO:0000785">
    <property type="term" value="C:chromatin"/>
    <property type="evidence" value="ECO:0007669"/>
    <property type="project" value="UniProtKB-ARBA"/>
</dbReference>
<dbReference type="InterPro" id="IPR011011">
    <property type="entry name" value="Znf_FYVE_PHD"/>
</dbReference>
<dbReference type="EMBL" id="JAKOGI010002898">
    <property type="protein sequence ID" value="KAJ8421141.1"/>
    <property type="molecule type" value="Genomic_DNA"/>
</dbReference>
<feature type="compositionally biased region" description="Basic and acidic residues" evidence="7">
    <location>
        <begin position="17"/>
        <end position="40"/>
    </location>
</feature>
<keyword evidence="3 6" id="KW-0863">Zinc-finger</keyword>
<evidence type="ECO:0000256" key="4">
    <source>
        <dbReference type="ARBA" id="ARBA00022833"/>
    </source>
</evidence>
<dbReference type="CDD" id="cd20401">
    <property type="entry name" value="Tudor_AtPTM-like"/>
    <property type="match status" value="1"/>
</dbReference>
<keyword evidence="11" id="KW-1185">Reference proteome</keyword>
<feature type="compositionally biased region" description="Polar residues" evidence="7">
    <location>
        <begin position="1377"/>
        <end position="1386"/>
    </location>
</feature>
<dbReference type="GO" id="GO:0005634">
    <property type="term" value="C:nucleus"/>
    <property type="evidence" value="ECO:0007669"/>
    <property type="project" value="UniProtKB-SubCell"/>
</dbReference>
<dbReference type="PANTHER" id="PTHR46508">
    <property type="entry name" value="PHD FINGER FAMILY PROTEIN"/>
    <property type="match status" value="1"/>
</dbReference>
<dbReference type="Gene3D" id="3.30.40.10">
    <property type="entry name" value="Zinc/RING finger domain, C3HC4 (zinc finger)"/>
    <property type="match status" value="2"/>
</dbReference>
<feature type="domain" description="DDT" evidence="9">
    <location>
        <begin position="252"/>
        <end position="312"/>
    </location>
</feature>
<dbReference type="InterPro" id="IPR028942">
    <property type="entry name" value="WHIM1_dom"/>
</dbReference>
<dbReference type="PROSITE" id="PS01359">
    <property type="entry name" value="ZF_PHD_1"/>
    <property type="match status" value="1"/>
</dbReference>
<evidence type="ECO:0000313" key="10">
    <source>
        <dbReference type="EMBL" id="KAJ8421141.1"/>
    </source>
</evidence>
<evidence type="ECO:0000256" key="2">
    <source>
        <dbReference type="ARBA" id="ARBA00022723"/>
    </source>
</evidence>
<gene>
    <name evidence="10" type="ORF">Cgig2_022643</name>
</gene>
<feature type="compositionally biased region" description="Polar residues" evidence="7">
    <location>
        <begin position="1018"/>
        <end position="1027"/>
    </location>
</feature>
<feature type="region of interest" description="Disordered" evidence="7">
    <location>
        <begin position="1"/>
        <end position="60"/>
    </location>
</feature>
<evidence type="ECO:0000313" key="11">
    <source>
        <dbReference type="Proteomes" id="UP001153076"/>
    </source>
</evidence>
<dbReference type="PROSITE" id="PS50016">
    <property type="entry name" value="ZF_PHD_2"/>
    <property type="match status" value="1"/>
</dbReference>